<dbReference type="PANTHER" id="PTHR36978">
    <property type="entry name" value="P-LOOP CONTAINING NUCLEOTIDE TRIPHOSPHATE HYDROLASE"/>
    <property type="match status" value="1"/>
</dbReference>
<proteinExistence type="predicted"/>
<evidence type="ECO:0000256" key="1">
    <source>
        <dbReference type="SAM" id="Phobius"/>
    </source>
</evidence>
<reference evidence="2" key="2">
    <citation type="journal article" date="2022" name="Microb. Genom.">
        <title>A chromosome-scale genome assembly of the tomato pathogen Cladosporium fulvum reveals a compartmentalized genome architecture and the presence of a dispensable chromosome.</title>
        <authorList>
            <person name="Zaccaron A.Z."/>
            <person name="Chen L.H."/>
            <person name="Samaras A."/>
            <person name="Stergiopoulos I."/>
        </authorList>
    </citation>
    <scope>NUCLEOTIDE SEQUENCE</scope>
    <source>
        <strain evidence="2">Race5_Kim</strain>
    </source>
</reference>
<dbReference type="InterPro" id="IPR027417">
    <property type="entry name" value="P-loop_NTPase"/>
</dbReference>
<sequence length="276" mass="31912">MDVCARQPLAHSRKEPMKVLGLGLPRTGTTSLCAALRFLGICPYHYSEIPKNLHDRHYQLRLEAVQAKYDHTGRRWNGREDFDRVLWNYDAVSDDPCCLFTDQLVAAYPEAKIILTTRTNASIWLSSMEGFILKILQWRYAYYLLGFFDRESTKPSIELLQCTTSVLSGGRCPTSHAGKMAMLDYYEQQISHVKMAASKSNRPFLEFRPEIGWKPLCDFLGLPVPMVKYPHMNTSYDAMKGERREDRGRWKVVAYRMVVPVILTVVISMYTWSQYC</sequence>
<dbReference type="Proteomes" id="UP000756132">
    <property type="component" value="Chromosome 1"/>
</dbReference>
<keyword evidence="1" id="KW-0472">Membrane</keyword>
<feature type="transmembrane region" description="Helical" evidence="1">
    <location>
        <begin position="253"/>
        <end position="272"/>
    </location>
</feature>
<keyword evidence="1" id="KW-1133">Transmembrane helix</keyword>
<protein>
    <recommendedName>
        <fullName evidence="4">NAD dependent epimerase/dehydratase</fullName>
    </recommendedName>
</protein>
<name>A0A9Q8L768_PASFU</name>
<dbReference type="SUPFAM" id="SSF52540">
    <property type="entry name" value="P-loop containing nucleoside triphosphate hydrolases"/>
    <property type="match status" value="1"/>
</dbReference>
<dbReference type="EMBL" id="CP090163">
    <property type="protein sequence ID" value="UJO12079.1"/>
    <property type="molecule type" value="Genomic_DNA"/>
</dbReference>
<dbReference type="RefSeq" id="XP_047756445.1">
    <property type="nucleotide sequence ID" value="XM_047900950.1"/>
</dbReference>
<organism evidence="2 3">
    <name type="scientific">Passalora fulva</name>
    <name type="common">Tomato leaf mold</name>
    <name type="synonym">Cladosporium fulvum</name>
    <dbReference type="NCBI Taxonomy" id="5499"/>
    <lineage>
        <taxon>Eukaryota</taxon>
        <taxon>Fungi</taxon>
        <taxon>Dikarya</taxon>
        <taxon>Ascomycota</taxon>
        <taxon>Pezizomycotina</taxon>
        <taxon>Dothideomycetes</taxon>
        <taxon>Dothideomycetidae</taxon>
        <taxon>Mycosphaerellales</taxon>
        <taxon>Mycosphaerellaceae</taxon>
        <taxon>Fulvia</taxon>
    </lineage>
</organism>
<dbReference type="InterPro" id="IPR040632">
    <property type="entry name" value="Sulfotransfer_4"/>
</dbReference>
<dbReference type="Gene3D" id="3.40.50.300">
    <property type="entry name" value="P-loop containing nucleotide triphosphate hydrolases"/>
    <property type="match status" value="1"/>
</dbReference>
<accession>A0A9Q8L768</accession>
<dbReference type="GeneID" id="71981680"/>
<dbReference type="AlphaFoldDB" id="A0A9Q8L768"/>
<keyword evidence="3" id="KW-1185">Reference proteome</keyword>
<gene>
    <name evidence="2" type="ORF">CLAFUR5_01802</name>
</gene>
<evidence type="ECO:0000313" key="2">
    <source>
        <dbReference type="EMBL" id="UJO12079.1"/>
    </source>
</evidence>
<evidence type="ECO:0000313" key="3">
    <source>
        <dbReference type="Proteomes" id="UP000756132"/>
    </source>
</evidence>
<dbReference type="PANTHER" id="PTHR36978:SF4">
    <property type="entry name" value="P-LOOP CONTAINING NUCLEOSIDE TRIPHOSPHATE HYDROLASE PROTEIN"/>
    <property type="match status" value="1"/>
</dbReference>
<reference evidence="2" key="1">
    <citation type="submission" date="2021-12" db="EMBL/GenBank/DDBJ databases">
        <authorList>
            <person name="Zaccaron A."/>
            <person name="Stergiopoulos I."/>
        </authorList>
    </citation>
    <scope>NUCLEOTIDE SEQUENCE</scope>
    <source>
        <strain evidence="2">Race5_Kim</strain>
    </source>
</reference>
<evidence type="ECO:0008006" key="4">
    <source>
        <dbReference type="Google" id="ProtNLM"/>
    </source>
</evidence>
<dbReference type="KEGG" id="ffu:CLAFUR5_01802"/>
<dbReference type="OrthoDB" id="408152at2759"/>
<dbReference type="Pfam" id="PF17784">
    <property type="entry name" value="Sulfotransfer_4"/>
    <property type="match status" value="1"/>
</dbReference>
<keyword evidence="1" id="KW-0812">Transmembrane</keyword>